<organism evidence="8 9">
    <name type="scientific">Thauera aminoaromatica</name>
    <dbReference type="NCBI Taxonomy" id="164330"/>
    <lineage>
        <taxon>Bacteria</taxon>
        <taxon>Pseudomonadati</taxon>
        <taxon>Pseudomonadota</taxon>
        <taxon>Betaproteobacteria</taxon>
        <taxon>Rhodocyclales</taxon>
        <taxon>Zoogloeaceae</taxon>
        <taxon>Thauera</taxon>
    </lineage>
</organism>
<feature type="domain" description="Elp3/MiaA/NifB-like radical SAM core" evidence="7">
    <location>
        <begin position="352"/>
        <end position="565"/>
    </location>
</feature>
<dbReference type="InterPro" id="IPR058240">
    <property type="entry name" value="rSAM_sf"/>
</dbReference>
<dbReference type="GO" id="GO:0046872">
    <property type="term" value="F:metal ion binding"/>
    <property type="evidence" value="ECO:0007669"/>
    <property type="project" value="UniProtKB-KW"/>
</dbReference>
<keyword evidence="4" id="KW-0408">Iron</keyword>
<dbReference type="Proteomes" id="UP000321192">
    <property type="component" value="Unassembled WGS sequence"/>
</dbReference>
<dbReference type="GO" id="GO:0005829">
    <property type="term" value="C:cytosol"/>
    <property type="evidence" value="ECO:0007669"/>
    <property type="project" value="TreeGrafter"/>
</dbReference>
<keyword evidence="3" id="KW-0479">Metal-binding</keyword>
<dbReference type="PANTHER" id="PTHR43409:SF7">
    <property type="entry name" value="BLL1977 PROTEIN"/>
    <property type="match status" value="1"/>
</dbReference>
<dbReference type="Pfam" id="PF04055">
    <property type="entry name" value="Radical_SAM"/>
    <property type="match status" value="1"/>
</dbReference>
<comment type="caution">
    <text evidence="8">The sequence shown here is derived from an EMBL/GenBank/DDBJ whole genome shotgun (WGS) entry which is preliminary data.</text>
</comment>
<dbReference type="InterPro" id="IPR007197">
    <property type="entry name" value="rSAM"/>
</dbReference>
<keyword evidence="2" id="KW-0949">S-adenosyl-L-methionine</keyword>
<evidence type="ECO:0000259" key="7">
    <source>
        <dbReference type="SMART" id="SM00729"/>
    </source>
</evidence>
<accession>A0A5C7STV5</accession>
<dbReference type="SMART" id="SM00729">
    <property type="entry name" value="Elp3"/>
    <property type="match status" value="1"/>
</dbReference>
<keyword evidence="5" id="KW-0411">Iron-sulfur</keyword>
<gene>
    <name evidence="8" type="ORF">E6Q80_06660</name>
</gene>
<proteinExistence type="predicted"/>
<comment type="cofactor">
    <cofactor evidence="1">
        <name>[4Fe-4S] cluster</name>
        <dbReference type="ChEBI" id="CHEBI:49883"/>
    </cofactor>
</comment>
<dbReference type="SUPFAM" id="SSF102114">
    <property type="entry name" value="Radical SAM enzymes"/>
    <property type="match status" value="1"/>
</dbReference>
<dbReference type="InterPro" id="IPR006638">
    <property type="entry name" value="Elp3/MiaA/NifB-like_rSAM"/>
</dbReference>
<dbReference type="SFLD" id="SFLDS00029">
    <property type="entry name" value="Radical_SAM"/>
    <property type="match status" value="1"/>
</dbReference>
<dbReference type="AlphaFoldDB" id="A0A5C7STV5"/>
<evidence type="ECO:0000256" key="4">
    <source>
        <dbReference type="ARBA" id="ARBA00023004"/>
    </source>
</evidence>
<evidence type="ECO:0000313" key="9">
    <source>
        <dbReference type="Proteomes" id="UP000321192"/>
    </source>
</evidence>
<dbReference type="InterPro" id="IPR051198">
    <property type="entry name" value="BchE-like"/>
</dbReference>
<evidence type="ECO:0000256" key="3">
    <source>
        <dbReference type="ARBA" id="ARBA00022723"/>
    </source>
</evidence>
<dbReference type="GO" id="GO:0051536">
    <property type="term" value="F:iron-sulfur cluster binding"/>
    <property type="evidence" value="ECO:0007669"/>
    <property type="project" value="UniProtKB-KW"/>
</dbReference>
<dbReference type="Gene3D" id="3.80.30.20">
    <property type="entry name" value="tm_1862 like domain"/>
    <property type="match status" value="1"/>
</dbReference>
<dbReference type="PANTHER" id="PTHR43409">
    <property type="entry name" value="ANAEROBIC MAGNESIUM-PROTOPORPHYRIN IX MONOMETHYL ESTER CYCLASE-RELATED"/>
    <property type="match status" value="1"/>
</dbReference>
<evidence type="ECO:0000313" key="8">
    <source>
        <dbReference type="EMBL" id="TXH87060.1"/>
    </source>
</evidence>
<protein>
    <submittedName>
        <fullName evidence="8">Radical SAM protein</fullName>
    </submittedName>
</protein>
<name>A0A5C7STV5_THASP</name>
<dbReference type="EMBL" id="SSFD01000093">
    <property type="protein sequence ID" value="TXH87060.1"/>
    <property type="molecule type" value="Genomic_DNA"/>
</dbReference>
<sequence length="726" mass="81811">MRIAAAGNDGGPSASCRRAPEVHRRHQEAPCRWRRVRCHIRSGLGGQHVQRFRVPSRGKSFVMKVLLIFPPQCRPLHPYLSLAIVKAELIRRGHECRVIDLNLRMYAHILCSATMISMSNRIRDWVESLDGCEPLEGEDALSFYRRATALVRSAYLIENIDAAVAVMHTQDFYDYGRFLWARKVIEEALDLYSSWYGHTDLGYSQLRMRYSTACPDEILAACSDGIENPFLGTIDTWAREEVQSYSPDVIGISIAFDEQLIPAFTLASKLRQEFAVPIYAGGSMVTRLRDRISRCGAISAAFDGYLPFESESQFGDLVDKLASRVSLKNADARDLLPDFSDYELDKYYLPEIVLPYLSSRGCSFGRCVYCSHYMTYDRYRSGSVASTVQHLGVLHRLYGCHHFHFVDEAMEARFAADLSQEIEGAGLDLNWMVFARPHKLWTEAVLKQAARGGCRRLIFGLDAATDRIQRLMDKGTNLVNAAEILRCCAEQTIAAQVNFIVGFPGETEAESRAIVDFVKGNLDSLKTVGVSFAVSNFAMVSESAWGKMSAEVKVDPEKPFAIYYAYTPSEGLDMTSAAHLAFEVQTEVDRLTSASRRYPLLREMAFLYNSYYRDEEPRRTDDFPEPSGRTTWLCHDLFALSERIAEARSQLPIDPEEYLSTWFRLARAVPAISSTPGTFGYRLEAGYSANTFELPIVEAFVIGESHPVADETADRTIRNRHAEGAY</sequence>
<evidence type="ECO:0000256" key="1">
    <source>
        <dbReference type="ARBA" id="ARBA00001966"/>
    </source>
</evidence>
<feature type="region of interest" description="Disordered" evidence="6">
    <location>
        <begin position="1"/>
        <end position="21"/>
    </location>
</feature>
<dbReference type="InterPro" id="IPR023404">
    <property type="entry name" value="rSAM_horseshoe"/>
</dbReference>
<evidence type="ECO:0000256" key="2">
    <source>
        <dbReference type="ARBA" id="ARBA00022691"/>
    </source>
</evidence>
<reference evidence="8 9" key="1">
    <citation type="submission" date="2018-09" db="EMBL/GenBank/DDBJ databases">
        <title>Metagenome Assembled Genomes from an Advanced Water Purification Facility.</title>
        <authorList>
            <person name="Stamps B.W."/>
            <person name="Spear J.R."/>
        </authorList>
    </citation>
    <scope>NUCLEOTIDE SEQUENCE [LARGE SCALE GENOMIC DNA]</scope>
    <source>
        <strain evidence="8">Bin_27_1</strain>
    </source>
</reference>
<evidence type="ECO:0000256" key="5">
    <source>
        <dbReference type="ARBA" id="ARBA00023014"/>
    </source>
</evidence>
<evidence type="ECO:0000256" key="6">
    <source>
        <dbReference type="SAM" id="MobiDB-lite"/>
    </source>
</evidence>
<dbReference type="SFLD" id="SFLDG01082">
    <property type="entry name" value="B12-binding_domain_containing"/>
    <property type="match status" value="1"/>
</dbReference>
<dbReference type="GO" id="GO:0003824">
    <property type="term" value="F:catalytic activity"/>
    <property type="evidence" value="ECO:0007669"/>
    <property type="project" value="InterPro"/>
</dbReference>